<feature type="region of interest" description="Disordered" evidence="2">
    <location>
        <begin position="386"/>
        <end position="412"/>
    </location>
</feature>
<evidence type="ECO:0008006" key="5">
    <source>
        <dbReference type="Google" id="ProtNLM"/>
    </source>
</evidence>
<protein>
    <recommendedName>
        <fullName evidence="5">Leucine-rich repeat-containing protein 34</fullName>
    </recommendedName>
</protein>
<name>A0AAV2L201_KNICA</name>
<dbReference type="SUPFAM" id="SSF52047">
    <property type="entry name" value="RNI-like"/>
    <property type="match status" value="1"/>
</dbReference>
<reference evidence="3 4" key="1">
    <citation type="submission" date="2024-04" db="EMBL/GenBank/DDBJ databases">
        <authorList>
            <person name="Waldvogel A.-M."/>
            <person name="Schoenle A."/>
        </authorList>
    </citation>
    <scope>NUCLEOTIDE SEQUENCE [LARGE SCALE GENOMIC DNA]</scope>
</reference>
<dbReference type="SMART" id="SM00368">
    <property type="entry name" value="LRR_RI"/>
    <property type="match status" value="9"/>
</dbReference>
<keyword evidence="1" id="KW-0677">Repeat</keyword>
<dbReference type="Gene3D" id="3.80.10.10">
    <property type="entry name" value="Ribonuclease Inhibitor"/>
    <property type="match status" value="3"/>
</dbReference>
<evidence type="ECO:0000256" key="1">
    <source>
        <dbReference type="ARBA" id="ARBA00022737"/>
    </source>
</evidence>
<keyword evidence="4" id="KW-1185">Reference proteome</keyword>
<dbReference type="Pfam" id="PF13516">
    <property type="entry name" value="LRR_6"/>
    <property type="match status" value="7"/>
</dbReference>
<dbReference type="PANTHER" id="PTHR24111:SF4">
    <property type="entry name" value="LEUCINE-RICH REPEAT-CONTAINING PROTEIN 34"/>
    <property type="match status" value="1"/>
</dbReference>
<dbReference type="AlphaFoldDB" id="A0AAV2L201"/>
<dbReference type="Proteomes" id="UP001497482">
    <property type="component" value="Chromosome 21"/>
</dbReference>
<gene>
    <name evidence="3" type="ORF">KC01_LOCUS25078</name>
</gene>
<proteinExistence type="predicted"/>
<dbReference type="PANTHER" id="PTHR24111">
    <property type="entry name" value="LEUCINE-RICH REPEAT-CONTAINING PROTEIN 34"/>
    <property type="match status" value="1"/>
</dbReference>
<organism evidence="3 4">
    <name type="scientific">Knipowitschia caucasica</name>
    <name type="common">Caucasian dwarf goby</name>
    <name type="synonym">Pomatoschistus caucasicus</name>
    <dbReference type="NCBI Taxonomy" id="637954"/>
    <lineage>
        <taxon>Eukaryota</taxon>
        <taxon>Metazoa</taxon>
        <taxon>Chordata</taxon>
        <taxon>Craniata</taxon>
        <taxon>Vertebrata</taxon>
        <taxon>Euteleostomi</taxon>
        <taxon>Actinopterygii</taxon>
        <taxon>Neopterygii</taxon>
        <taxon>Teleostei</taxon>
        <taxon>Neoteleostei</taxon>
        <taxon>Acanthomorphata</taxon>
        <taxon>Gobiaria</taxon>
        <taxon>Gobiiformes</taxon>
        <taxon>Gobioidei</taxon>
        <taxon>Gobiidae</taxon>
        <taxon>Gobiinae</taxon>
        <taxon>Knipowitschia</taxon>
    </lineage>
</organism>
<feature type="compositionally biased region" description="Basic and acidic residues" evidence="2">
    <location>
        <begin position="386"/>
        <end position="400"/>
    </location>
</feature>
<evidence type="ECO:0000313" key="4">
    <source>
        <dbReference type="Proteomes" id="UP001497482"/>
    </source>
</evidence>
<dbReference type="EMBL" id="OZ035843">
    <property type="protein sequence ID" value="CAL1596383.1"/>
    <property type="molecule type" value="Genomic_DNA"/>
</dbReference>
<sequence>MLALAEVYHTFCAENQIKTNSHVSDVFGKTLPSENVVKLSGNNRLNPVQRLDDADAHALSKCLLNNKDVTALDLSYNNITDEGANHMSELLQRGKSLHFLDLTFNNIGEKGAQRFSQSLQSNEKLLSLTLSGNKVMNAGAMSLAHLLQVNNTLQVLRLAGCELDTQSVIAFAIALKSNSTLRCLDLSRPLLCGEQEEWAVHFAHMLAENQSLLELHLGTMGIMTSGMERLSKGLLFNYSLKYLDLRCNRVTRDDVRPLVDVLLRNGSTLEMLDLSSNQIKDQGAVCLSQALVSPNCSLKELSLCSNNIDSEGLLSLAEALTLNSTLTHLYIWGNRFQEPVCLAFRDLIENGRLHPDHTDVRAYEVDDHVFLAQVFQTLRRQFYEPKNNTDHISSEPERPADTTTAKGMRFHV</sequence>
<dbReference type="InterPro" id="IPR032675">
    <property type="entry name" value="LRR_dom_sf"/>
</dbReference>
<evidence type="ECO:0000313" key="3">
    <source>
        <dbReference type="EMBL" id="CAL1596383.1"/>
    </source>
</evidence>
<accession>A0AAV2L201</accession>
<evidence type="ECO:0000256" key="2">
    <source>
        <dbReference type="SAM" id="MobiDB-lite"/>
    </source>
</evidence>
<dbReference type="InterPro" id="IPR052201">
    <property type="entry name" value="LRR-containing_regulator"/>
</dbReference>
<dbReference type="InterPro" id="IPR001611">
    <property type="entry name" value="Leu-rich_rpt"/>
</dbReference>